<evidence type="ECO:0000256" key="1">
    <source>
        <dbReference type="SAM" id="Phobius"/>
    </source>
</evidence>
<dbReference type="Proteomes" id="UP000031278">
    <property type="component" value="Unassembled WGS sequence"/>
</dbReference>
<sequence length="160" mass="18808">MLRAVSSIKHFGHMRWFLWGGVIFLMIWVLLVQWHKVNEQAERTRGKLLAQTMSRSAASLRQQWELENKPSHSQTNGIEYSFTHKGWPIIIRDQHVDCAKMWNLLSSRQAPVDYVSLVDKKEVRSAHYNSCYFQITDGKWLALFYENETIHTNGFLTLPE</sequence>
<gene>
    <name evidence="2" type="ORF">RJ45_16680</name>
</gene>
<organism evidence="2 3">
    <name type="scientific">Photobacterium gaetbulicola</name>
    <dbReference type="NCBI Taxonomy" id="1295392"/>
    <lineage>
        <taxon>Bacteria</taxon>
        <taxon>Pseudomonadati</taxon>
        <taxon>Pseudomonadota</taxon>
        <taxon>Gammaproteobacteria</taxon>
        <taxon>Vibrionales</taxon>
        <taxon>Vibrionaceae</taxon>
        <taxon>Photobacterium</taxon>
    </lineage>
</organism>
<evidence type="ECO:0000313" key="2">
    <source>
        <dbReference type="EMBL" id="KHT62609.1"/>
    </source>
</evidence>
<evidence type="ECO:0008006" key="4">
    <source>
        <dbReference type="Google" id="ProtNLM"/>
    </source>
</evidence>
<name>A0A0B9G1P3_9GAMM</name>
<keyword evidence="1" id="KW-0812">Transmembrane</keyword>
<evidence type="ECO:0000313" key="3">
    <source>
        <dbReference type="Proteomes" id="UP000031278"/>
    </source>
</evidence>
<accession>A0A0B9G1P3</accession>
<proteinExistence type="predicted"/>
<feature type="transmembrane region" description="Helical" evidence="1">
    <location>
        <begin position="16"/>
        <end position="35"/>
    </location>
</feature>
<comment type="caution">
    <text evidence="2">The sequence shown here is derived from an EMBL/GenBank/DDBJ whole genome shotgun (WGS) entry which is preliminary data.</text>
</comment>
<dbReference type="RefSeq" id="WP_039464741.1">
    <property type="nucleotide sequence ID" value="NZ_JWLZ01000175.1"/>
</dbReference>
<dbReference type="AlphaFoldDB" id="A0A0B9G1P3"/>
<dbReference type="EMBL" id="JWLZ01000175">
    <property type="protein sequence ID" value="KHT62609.1"/>
    <property type="molecule type" value="Genomic_DNA"/>
</dbReference>
<protein>
    <recommendedName>
        <fullName evidence="4">MSHA biogenesis protein MshF</fullName>
    </recommendedName>
</protein>
<reference evidence="2 3" key="1">
    <citation type="submission" date="2014-12" db="EMBL/GenBank/DDBJ databases">
        <title>Genome sequencing of Photobacterium gaetbulicola AD005a.</title>
        <authorList>
            <person name="Adrian T.G.S."/>
            <person name="Chan K.G."/>
        </authorList>
    </citation>
    <scope>NUCLEOTIDE SEQUENCE [LARGE SCALE GENOMIC DNA]</scope>
    <source>
        <strain evidence="2 3">AD005a</strain>
    </source>
</reference>
<keyword evidence="1" id="KW-1133">Transmembrane helix</keyword>
<keyword evidence="1" id="KW-0472">Membrane</keyword>